<feature type="transmembrane region" description="Helical" evidence="6">
    <location>
        <begin position="168"/>
        <end position="188"/>
    </location>
</feature>
<reference evidence="8 9" key="1">
    <citation type="submission" date="2016-10" db="EMBL/GenBank/DDBJ databases">
        <authorList>
            <person name="de Groot N.N."/>
        </authorList>
    </citation>
    <scope>NUCLEOTIDE SEQUENCE [LARGE SCALE GENOMIC DNA]</scope>
    <source>
        <strain evidence="8 9">DSM 29316</strain>
    </source>
</reference>
<feature type="transmembrane region" description="Helical" evidence="6">
    <location>
        <begin position="21"/>
        <end position="39"/>
    </location>
</feature>
<comment type="similarity">
    <text evidence="2">Belongs to the drug/metabolite transporter (DMT) superfamily. 10 TMS drug/metabolite exporter (DME) (TC 2.A.7.3) family.</text>
</comment>
<feature type="transmembrane region" description="Helical" evidence="6">
    <location>
        <begin position="200"/>
        <end position="220"/>
    </location>
</feature>
<dbReference type="SUPFAM" id="SSF103481">
    <property type="entry name" value="Multidrug resistance efflux transporter EmrE"/>
    <property type="match status" value="2"/>
</dbReference>
<evidence type="ECO:0000259" key="7">
    <source>
        <dbReference type="Pfam" id="PF00892"/>
    </source>
</evidence>
<feature type="transmembrane region" description="Helical" evidence="6">
    <location>
        <begin position="142"/>
        <end position="162"/>
    </location>
</feature>
<dbReference type="GO" id="GO:0016020">
    <property type="term" value="C:membrane"/>
    <property type="evidence" value="ECO:0007669"/>
    <property type="project" value="UniProtKB-SubCell"/>
</dbReference>
<dbReference type="AlphaFoldDB" id="A0A1I0VKG0"/>
<protein>
    <submittedName>
        <fullName evidence="8">Permease of the drug/metabolite transporter (DMT) superfamily</fullName>
    </submittedName>
</protein>
<keyword evidence="3 6" id="KW-0812">Transmembrane</keyword>
<dbReference type="PANTHER" id="PTHR22911:SF6">
    <property type="entry name" value="SOLUTE CARRIER FAMILY 35 MEMBER G1"/>
    <property type="match status" value="1"/>
</dbReference>
<evidence type="ECO:0000313" key="8">
    <source>
        <dbReference type="EMBL" id="SFA76895.1"/>
    </source>
</evidence>
<keyword evidence="5 6" id="KW-0472">Membrane</keyword>
<keyword evidence="4 6" id="KW-1133">Transmembrane helix</keyword>
<accession>A0A1I0VKG0</accession>
<evidence type="ECO:0000256" key="4">
    <source>
        <dbReference type="ARBA" id="ARBA00022989"/>
    </source>
</evidence>
<dbReference type="PANTHER" id="PTHR22911">
    <property type="entry name" value="ACYL-MALONYL CONDENSING ENZYME-RELATED"/>
    <property type="match status" value="1"/>
</dbReference>
<keyword evidence="9" id="KW-1185">Reference proteome</keyword>
<sequence>MFRAHCVRVRDDNLTRTASSTALLGAGLVGLYTIVMSAADGVTKFFSGAFAAPQLFFFSGLFVSALCLLSSRLNRDGSQRLVTSHPWAMAARSALTVVAAVCFYYAFKTLAMAEVFIFIGMMPILAGLLARPILRERVGSRGWMALGAGALGIICLFPDGLAGMQVGHILALMACLSGTVSMILARYIGQQESRPLSLVFYPNLALCLSSGAVLPFVYLPMGMVDLGWAAVYAVLLFAGRYMVVHALKLMSAHAVMALVNMQFVWMVLIGAWVFGELPGANIYLGAAIVIASGLLLIVDQARRGQAPVPARRYAPAVARFGPQPRGAGAARAIRSKSSSHTRKNSWHWDYRSQIVRQSILR</sequence>
<evidence type="ECO:0000256" key="3">
    <source>
        <dbReference type="ARBA" id="ARBA00022692"/>
    </source>
</evidence>
<dbReference type="Pfam" id="PF00892">
    <property type="entry name" value="EamA"/>
    <property type="match status" value="1"/>
</dbReference>
<evidence type="ECO:0000256" key="5">
    <source>
        <dbReference type="ARBA" id="ARBA00023136"/>
    </source>
</evidence>
<feature type="transmembrane region" description="Helical" evidence="6">
    <location>
        <begin position="113"/>
        <end position="130"/>
    </location>
</feature>
<feature type="transmembrane region" description="Helical" evidence="6">
    <location>
        <begin position="45"/>
        <end position="69"/>
    </location>
</feature>
<feature type="transmembrane region" description="Helical" evidence="6">
    <location>
        <begin position="89"/>
        <end position="107"/>
    </location>
</feature>
<evidence type="ECO:0000313" key="9">
    <source>
        <dbReference type="Proteomes" id="UP000198796"/>
    </source>
</evidence>
<dbReference type="InterPro" id="IPR000620">
    <property type="entry name" value="EamA_dom"/>
</dbReference>
<organism evidence="8 9">
    <name type="scientific">Poseidonocella pacifica</name>
    <dbReference type="NCBI Taxonomy" id="871651"/>
    <lineage>
        <taxon>Bacteria</taxon>
        <taxon>Pseudomonadati</taxon>
        <taxon>Pseudomonadota</taxon>
        <taxon>Alphaproteobacteria</taxon>
        <taxon>Rhodobacterales</taxon>
        <taxon>Roseobacteraceae</taxon>
        <taxon>Poseidonocella</taxon>
    </lineage>
</organism>
<evidence type="ECO:0000256" key="6">
    <source>
        <dbReference type="SAM" id="Phobius"/>
    </source>
</evidence>
<feature type="transmembrane region" description="Helical" evidence="6">
    <location>
        <begin position="226"/>
        <end position="243"/>
    </location>
</feature>
<dbReference type="EMBL" id="FOJU01000001">
    <property type="protein sequence ID" value="SFA76895.1"/>
    <property type="molecule type" value="Genomic_DNA"/>
</dbReference>
<dbReference type="OrthoDB" id="7818056at2"/>
<dbReference type="STRING" id="871651.SAMN05421688_0731"/>
<proteinExistence type="inferred from homology"/>
<name>A0A1I0VKG0_9RHOB</name>
<gene>
    <name evidence="8" type="ORF">SAMN05421688_0731</name>
</gene>
<dbReference type="Proteomes" id="UP000198796">
    <property type="component" value="Unassembled WGS sequence"/>
</dbReference>
<feature type="domain" description="EamA" evidence="7">
    <location>
        <begin position="21"/>
        <end position="156"/>
    </location>
</feature>
<comment type="subcellular location">
    <subcellularLocation>
        <location evidence="1">Membrane</location>
        <topology evidence="1">Multi-pass membrane protein</topology>
    </subcellularLocation>
</comment>
<feature type="transmembrane region" description="Helical" evidence="6">
    <location>
        <begin position="255"/>
        <end position="274"/>
    </location>
</feature>
<dbReference type="InterPro" id="IPR037185">
    <property type="entry name" value="EmrE-like"/>
</dbReference>
<feature type="transmembrane region" description="Helical" evidence="6">
    <location>
        <begin position="280"/>
        <end position="298"/>
    </location>
</feature>
<evidence type="ECO:0000256" key="2">
    <source>
        <dbReference type="ARBA" id="ARBA00009853"/>
    </source>
</evidence>
<evidence type="ECO:0000256" key="1">
    <source>
        <dbReference type="ARBA" id="ARBA00004141"/>
    </source>
</evidence>